<dbReference type="SUPFAM" id="SSF75005">
    <property type="entry name" value="Arabinanase/levansucrase/invertase"/>
    <property type="match status" value="1"/>
</dbReference>
<evidence type="ECO:0000256" key="2">
    <source>
        <dbReference type="ARBA" id="ARBA00022801"/>
    </source>
</evidence>
<dbReference type="OrthoDB" id="1111687at2"/>
<dbReference type="EMBL" id="VRKQ01000012">
    <property type="protein sequence ID" value="TXG36095.1"/>
    <property type="molecule type" value="Genomic_DNA"/>
</dbReference>
<dbReference type="GO" id="GO:0005975">
    <property type="term" value="P:carbohydrate metabolic process"/>
    <property type="evidence" value="ECO:0007669"/>
    <property type="project" value="InterPro"/>
</dbReference>
<dbReference type="InterPro" id="IPR023296">
    <property type="entry name" value="Glyco_hydro_beta-prop_sf"/>
</dbReference>
<organism evidence="5 6">
    <name type="scientific">Seonamhaeicola maritimus</name>
    <dbReference type="NCBI Taxonomy" id="2591822"/>
    <lineage>
        <taxon>Bacteria</taxon>
        <taxon>Pseudomonadati</taxon>
        <taxon>Bacteroidota</taxon>
        <taxon>Flavobacteriia</taxon>
        <taxon>Flavobacteriales</taxon>
        <taxon>Flavobacteriaceae</taxon>
    </lineage>
</organism>
<protein>
    <submittedName>
        <fullName evidence="5">Glycoside hydrolase</fullName>
    </submittedName>
</protein>
<evidence type="ECO:0000313" key="5">
    <source>
        <dbReference type="EMBL" id="TXG36095.1"/>
    </source>
</evidence>
<dbReference type="Gene3D" id="2.115.10.20">
    <property type="entry name" value="Glycosyl hydrolase domain, family 43"/>
    <property type="match status" value="1"/>
</dbReference>
<gene>
    <name evidence="5" type="ORF">FUA22_13485</name>
</gene>
<dbReference type="RefSeq" id="WP_147769124.1">
    <property type="nucleotide sequence ID" value="NZ_VRKQ01000012.1"/>
</dbReference>
<keyword evidence="6" id="KW-1185">Reference proteome</keyword>
<dbReference type="GO" id="GO:0004553">
    <property type="term" value="F:hydrolase activity, hydrolyzing O-glycosyl compounds"/>
    <property type="evidence" value="ECO:0007669"/>
    <property type="project" value="InterPro"/>
</dbReference>
<sequence length="433" mass="49464">MRFKNIFFIGILSGLSLACNKLESSKELKKTEVNKVFPHKMPEEKPNFPLSAAAERMFDYPAPRVQDNELFSQFKYTRLEGFDYNGGDGTISRRDPSRPVLIDGKYYMWYTKRHTKVPPVGWNRAHEATDEIPSTDWDLCDLWYATSEDGFKWNEQGVAVKRPEKPALGWRSIATPDILIWEGKYFLYFQAFNEPSGTRGDWCPISMAYADSPDGPWTHVGKPVVPFGKKGEWDQDQTQDPHLIKYKGKIYLYYKAAYNKWPDKRDKYAVAHGLAIADNPMGPFEKHPLNPVLNSGHETTYFPFKEGIAALAIKDGNEAQTIQYAEDGVNFKIASTVELTPTACGFYTPDAFTGSDYGRGVTWGVCHFINAANSRDKKHSIIARVDCDLSLDIHDPSMKSTGVWHRPEVYFRQGLNIKQRERISKENKKLENE</sequence>
<comment type="caution">
    <text evidence="5">The sequence shown here is derived from an EMBL/GenBank/DDBJ whole genome shotgun (WGS) entry which is preliminary data.</text>
</comment>
<keyword evidence="2 4" id="KW-0378">Hydrolase</keyword>
<evidence type="ECO:0000256" key="3">
    <source>
        <dbReference type="ARBA" id="ARBA00023295"/>
    </source>
</evidence>
<dbReference type="CDD" id="cd08992">
    <property type="entry name" value="GH117"/>
    <property type="match status" value="1"/>
</dbReference>
<proteinExistence type="inferred from homology"/>
<keyword evidence="3 4" id="KW-0326">Glycosidase</keyword>
<name>A0A5C7GFN2_9FLAO</name>
<reference evidence="5 6" key="1">
    <citation type="submission" date="2019-08" db="EMBL/GenBank/DDBJ databases">
        <title>Seonamhaeicola sediminis sp. nov., isolated from marine sediment.</title>
        <authorList>
            <person name="Cao W.R."/>
        </authorList>
    </citation>
    <scope>NUCLEOTIDE SEQUENCE [LARGE SCALE GENOMIC DNA]</scope>
    <source>
        <strain evidence="5 6">1505</strain>
    </source>
</reference>
<dbReference type="InterPro" id="IPR006710">
    <property type="entry name" value="Glyco_hydro_43"/>
</dbReference>
<evidence type="ECO:0000313" key="6">
    <source>
        <dbReference type="Proteomes" id="UP000321080"/>
    </source>
</evidence>
<dbReference type="PROSITE" id="PS51257">
    <property type="entry name" value="PROKAR_LIPOPROTEIN"/>
    <property type="match status" value="1"/>
</dbReference>
<dbReference type="Pfam" id="PF04616">
    <property type="entry name" value="Glyco_hydro_43"/>
    <property type="match status" value="1"/>
</dbReference>
<dbReference type="AlphaFoldDB" id="A0A5C7GFN2"/>
<comment type="similarity">
    <text evidence="1 4">Belongs to the glycosyl hydrolase 43 family.</text>
</comment>
<accession>A0A5C7GFN2</accession>
<evidence type="ECO:0000256" key="1">
    <source>
        <dbReference type="ARBA" id="ARBA00009865"/>
    </source>
</evidence>
<dbReference type="Proteomes" id="UP000321080">
    <property type="component" value="Unassembled WGS sequence"/>
</dbReference>
<evidence type="ECO:0000256" key="4">
    <source>
        <dbReference type="RuleBase" id="RU361187"/>
    </source>
</evidence>